<keyword evidence="4" id="KW-0969">Cilium</keyword>
<dbReference type="Proteomes" id="UP000535838">
    <property type="component" value="Unassembled WGS sequence"/>
</dbReference>
<feature type="region of interest" description="Disordered" evidence="3">
    <location>
        <begin position="1"/>
        <end position="32"/>
    </location>
</feature>
<dbReference type="GO" id="GO:0044781">
    <property type="term" value="P:bacterial-type flagellum organization"/>
    <property type="evidence" value="ECO:0007669"/>
    <property type="project" value="UniProtKB-KW"/>
</dbReference>
<evidence type="ECO:0000313" key="5">
    <source>
        <dbReference type="Proteomes" id="UP000535838"/>
    </source>
</evidence>
<keyword evidence="2" id="KW-1005">Bacterial flagellum biogenesis</keyword>
<name>A0A841T280_9BACL</name>
<evidence type="ECO:0000313" key="4">
    <source>
        <dbReference type="EMBL" id="MBB6636705.1"/>
    </source>
</evidence>
<comment type="similarity">
    <text evidence="1">Belongs to the FlgD family.</text>
</comment>
<feature type="region of interest" description="Disordered" evidence="3">
    <location>
        <begin position="139"/>
        <end position="162"/>
    </location>
</feature>
<dbReference type="AlphaFoldDB" id="A0A841T280"/>
<sequence>MAGSSSSVNWPNYSTQNVQRASKQTSSTGSASTLGKDEFLKILITQLQNQDPMQPLEDKEFISQMAQFSALEQTMNMATQIGALRNAPGMVANTLGMNVTWNETDSSGKTAEKSGIVDSIVTRDGVAFARIGEKEIKMEEITSISNPPADDSDSGSEVSSGE</sequence>
<keyword evidence="5" id="KW-1185">Reference proteome</keyword>
<dbReference type="EMBL" id="JACJVQ010000019">
    <property type="protein sequence ID" value="MBB6636705.1"/>
    <property type="molecule type" value="Genomic_DNA"/>
</dbReference>
<protein>
    <submittedName>
        <fullName evidence="4">Flagellar hook capping protein</fullName>
    </submittedName>
</protein>
<dbReference type="Pfam" id="PF03963">
    <property type="entry name" value="FlgD"/>
    <property type="match status" value="1"/>
</dbReference>
<evidence type="ECO:0000256" key="2">
    <source>
        <dbReference type="ARBA" id="ARBA00022795"/>
    </source>
</evidence>
<dbReference type="RefSeq" id="WP_185121912.1">
    <property type="nucleotide sequence ID" value="NZ_JACJVQ010000019.1"/>
</dbReference>
<evidence type="ECO:0000256" key="1">
    <source>
        <dbReference type="ARBA" id="ARBA00010577"/>
    </source>
</evidence>
<dbReference type="InterPro" id="IPR005648">
    <property type="entry name" value="FlgD"/>
</dbReference>
<comment type="caution">
    <text evidence="4">The sequence shown here is derived from an EMBL/GenBank/DDBJ whole genome shotgun (WGS) entry which is preliminary data.</text>
</comment>
<proteinExistence type="inferred from homology"/>
<organism evidence="4 5">
    <name type="scientific">Cohnella thailandensis</name>
    <dbReference type="NCBI Taxonomy" id="557557"/>
    <lineage>
        <taxon>Bacteria</taxon>
        <taxon>Bacillati</taxon>
        <taxon>Bacillota</taxon>
        <taxon>Bacilli</taxon>
        <taxon>Bacillales</taxon>
        <taxon>Paenibacillaceae</taxon>
        <taxon>Cohnella</taxon>
    </lineage>
</organism>
<keyword evidence="4" id="KW-0282">Flagellum</keyword>
<gene>
    <name evidence="4" type="ORF">H7B67_21480</name>
</gene>
<keyword evidence="4" id="KW-0966">Cell projection</keyword>
<reference evidence="4 5" key="1">
    <citation type="submission" date="2020-08" db="EMBL/GenBank/DDBJ databases">
        <title>Cohnella phylogeny.</title>
        <authorList>
            <person name="Dunlap C."/>
        </authorList>
    </citation>
    <scope>NUCLEOTIDE SEQUENCE [LARGE SCALE GENOMIC DNA]</scope>
    <source>
        <strain evidence="4 5">DSM 25241</strain>
    </source>
</reference>
<evidence type="ECO:0000256" key="3">
    <source>
        <dbReference type="SAM" id="MobiDB-lite"/>
    </source>
</evidence>
<accession>A0A841T280</accession>